<evidence type="ECO:0000256" key="12">
    <source>
        <dbReference type="ARBA" id="ARBA00022840"/>
    </source>
</evidence>
<evidence type="ECO:0000256" key="5">
    <source>
        <dbReference type="ARBA" id="ARBA00012513"/>
    </source>
</evidence>
<evidence type="ECO:0000256" key="6">
    <source>
        <dbReference type="ARBA" id="ARBA00022475"/>
    </source>
</evidence>
<evidence type="ECO:0000313" key="21">
    <source>
        <dbReference type="EMBL" id="RVW62861.1"/>
    </source>
</evidence>
<dbReference type="InterPro" id="IPR029472">
    <property type="entry name" value="Copia-like_N"/>
</dbReference>
<keyword evidence="10 21" id="KW-0430">Lectin</keyword>
<evidence type="ECO:0000259" key="19">
    <source>
        <dbReference type="PROSITE" id="PS50011"/>
    </source>
</evidence>
<dbReference type="InterPro" id="IPR001220">
    <property type="entry name" value="Legume_lectin_dom"/>
</dbReference>
<sequence>MISISFFLIFPSATSLSFNFTTFDVNSHEIFFTRHAQCSSDGHIQLTRSEKDQAMDGSWGRAMYIEQLYLWDPTSRDLTDFTTNFSFVINSQNNYTYADGLTFFLNGTQLPSDGSGEGLGLAKDNVTNSTAISFIAVEFDTHNNPEKGDPAGNHVGIDINSMTSVKTVNWSSNIKEGKLNHVSISYTSSSHNLSVVLITDFTDNSTTSQSLYYNVDLRDYLPDFVTIGFSAATGDLFQINKICSWKFSSTLEFPSSVEPGEGKKTGLMVGLSVGAFVVVGGLGLVWYYMWKKRHTGGDQEDGGDSDLAMDEDFEKGTGPRKFSFNELALATTNFSEGEKLGEGGFGGVYRGFLRELNSYVAVKRVTRNSQQGMKEYASEVKIFCRLRHRNLVQLVGWCHKKGELLLVYELLPNGSLSTCLFEEKTLLTWAMRYKIALGLASSLLYLHEEWEQCVVHRDIKSIDIGIKLDGTNYALWSQIVEMYISSKDKLGYINGDFPQPLQTDPAFRKWRTENAVVKGWLIDQFYGSKEDRVYTFLDGLDDRLDKIRVDVLQIQPFPTVEQAYAQVRREDLRQSVMMMNEDTISGGAMLSRGGHKPQHQLSFQTLSNGKPNITTKPKGEGGGCTHCGNTKHTKETCFKLHGYPDWWHELKAKKKREASGGDNLGRAALMSVEPQLSLIIDSEATDHMTFDPCDFSKATQPKRICIANANGVTYPVTGAGTMALSLSFSLPNTLLDILTKEIIGHGTKREGLYYMDDFNYGRANNMDSAGVKERQIWLWHSRYFQEHGLHHETSCSQTPQQNGVAERKNKHILEITRALLTAAYVPKRFWPNAVMTAVYLMNRLSSRVLHYKTPLQVLAQHVTLPSVLMLPPRKFGCVTYVHLHKNQRTKLDPCVVRCVFLGYATHKKGY</sequence>
<evidence type="ECO:0000256" key="13">
    <source>
        <dbReference type="ARBA" id="ARBA00022989"/>
    </source>
</evidence>
<dbReference type="SUPFAM" id="SSF56112">
    <property type="entry name" value="Protein kinase-like (PK-like)"/>
    <property type="match status" value="1"/>
</dbReference>
<dbReference type="Proteomes" id="UP000288805">
    <property type="component" value="Unassembled WGS sequence"/>
</dbReference>
<organism evidence="21 22">
    <name type="scientific">Vitis vinifera</name>
    <name type="common">Grape</name>
    <dbReference type="NCBI Taxonomy" id="29760"/>
    <lineage>
        <taxon>Eukaryota</taxon>
        <taxon>Viridiplantae</taxon>
        <taxon>Streptophyta</taxon>
        <taxon>Embryophyta</taxon>
        <taxon>Tracheophyta</taxon>
        <taxon>Spermatophyta</taxon>
        <taxon>Magnoliopsida</taxon>
        <taxon>eudicotyledons</taxon>
        <taxon>Gunneridae</taxon>
        <taxon>Pentapetalae</taxon>
        <taxon>rosids</taxon>
        <taxon>Vitales</taxon>
        <taxon>Vitaceae</taxon>
        <taxon>Viteae</taxon>
        <taxon>Vitis</taxon>
    </lineage>
</organism>
<dbReference type="InterPro" id="IPR000719">
    <property type="entry name" value="Prot_kinase_dom"/>
</dbReference>
<keyword evidence="13" id="KW-1133">Transmembrane helix</keyword>
<comment type="similarity">
    <text evidence="4">In the C-terminal section; belongs to the protein kinase superfamily. Ser/Thr protein kinase family.</text>
</comment>
<dbReference type="InterPro" id="IPR000985">
    <property type="entry name" value="Lectin_LegA_CS"/>
</dbReference>
<evidence type="ECO:0000256" key="11">
    <source>
        <dbReference type="ARBA" id="ARBA00022741"/>
    </source>
</evidence>
<dbReference type="SUPFAM" id="SSF53098">
    <property type="entry name" value="Ribonuclease H-like"/>
    <property type="match status" value="1"/>
</dbReference>
<feature type="domain" description="Protein kinase" evidence="19">
    <location>
        <begin position="334"/>
        <end position="613"/>
    </location>
</feature>
<evidence type="ECO:0000256" key="2">
    <source>
        <dbReference type="ARBA" id="ARBA00004479"/>
    </source>
</evidence>
<evidence type="ECO:0000256" key="15">
    <source>
        <dbReference type="ARBA" id="ARBA00023170"/>
    </source>
</evidence>
<dbReference type="InterPro" id="IPR036397">
    <property type="entry name" value="RNaseH_sf"/>
</dbReference>
<dbReference type="Pfam" id="PF00069">
    <property type="entry name" value="Pkinase"/>
    <property type="match status" value="1"/>
</dbReference>
<keyword evidence="8" id="KW-0812">Transmembrane</keyword>
<dbReference type="InterPro" id="IPR013320">
    <property type="entry name" value="ConA-like_dom_sf"/>
</dbReference>
<keyword evidence="6" id="KW-1003">Cell membrane</keyword>
<dbReference type="PANTHER" id="PTHR27007">
    <property type="match status" value="1"/>
</dbReference>
<evidence type="ECO:0000256" key="14">
    <source>
        <dbReference type="ARBA" id="ARBA00023136"/>
    </source>
</evidence>
<dbReference type="GO" id="GO:0030246">
    <property type="term" value="F:carbohydrate binding"/>
    <property type="evidence" value="ECO:0007669"/>
    <property type="project" value="UniProtKB-KW"/>
</dbReference>
<dbReference type="SUPFAM" id="SSF49899">
    <property type="entry name" value="Concanavalin A-like lectins/glucanases"/>
    <property type="match status" value="1"/>
</dbReference>
<keyword evidence="21" id="KW-0808">Transferase</keyword>
<keyword evidence="16" id="KW-0325">Glycoprotein</keyword>
<dbReference type="InterPro" id="IPR011009">
    <property type="entry name" value="Kinase-like_dom_sf"/>
</dbReference>
<dbReference type="Gene3D" id="3.30.200.20">
    <property type="entry name" value="Phosphorylase Kinase, domain 1"/>
    <property type="match status" value="1"/>
</dbReference>
<dbReference type="EMBL" id="QGNW01000757">
    <property type="protein sequence ID" value="RVW62861.1"/>
    <property type="molecule type" value="Genomic_DNA"/>
</dbReference>
<feature type="signal peptide" evidence="18">
    <location>
        <begin position="1"/>
        <end position="15"/>
    </location>
</feature>
<dbReference type="PROSITE" id="PS00107">
    <property type="entry name" value="PROTEIN_KINASE_ATP"/>
    <property type="match status" value="1"/>
</dbReference>
<comment type="caution">
    <text evidence="21">The sequence shown here is derived from an EMBL/GenBank/DDBJ whole genome shotgun (WGS) entry which is preliminary data.</text>
</comment>
<keyword evidence="12 17" id="KW-0067">ATP-binding</keyword>
<evidence type="ECO:0000256" key="7">
    <source>
        <dbReference type="ARBA" id="ARBA00022527"/>
    </source>
</evidence>
<evidence type="ECO:0000256" key="1">
    <source>
        <dbReference type="ARBA" id="ARBA00004236"/>
    </source>
</evidence>
<gene>
    <name evidence="21" type="primary">LECRK91_18</name>
    <name evidence="21" type="ORF">CK203_060381</name>
</gene>
<dbReference type="Gene3D" id="2.60.120.200">
    <property type="match status" value="1"/>
</dbReference>
<evidence type="ECO:0000313" key="22">
    <source>
        <dbReference type="Proteomes" id="UP000288805"/>
    </source>
</evidence>
<evidence type="ECO:0000256" key="17">
    <source>
        <dbReference type="PROSITE-ProRule" id="PRU10141"/>
    </source>
</evidence>
<dbReference type="Pfam" id="PF00139">
    <property type="entry name" value="Lectin_legB"/>
    <property type="match status" value="1"/>
</dbReference>
<accession>A0A438FSE6</accession>
<keyword evidence="15 21" id="KW-0675">Receptor</keyword>
<reference evidence="21 22" key="1">
    <citation type="journal article" date="2018" name="PLoS Genet.">
        <title>Population sequencing reveals clonal diversity and ancestral inbreeding in the grapevine cultivar Chardonnay.</title>
        <authorList>
            <person name="Roach M.J."/>
            <person name="Johnson D.L."/>
            <person name="Bohlmann J."/>
            <person name="van Vuuren H.J."/>
            <person name="Jones S.J."/>
            <person name="Pretorius I.S."/>
            <person name="Schmidt S.A."/>
            <person name="Borneman A.R."/>
        </authorList>
    </citation>
    <scope>NUCLEOTIDE SEQUENCE [LARGE SCALE GENOMIC DNA]</scope>
    <source>
        <strain evidence="22">cv. Chardonnay</strain>
        <tissue evidence="21">Leaf</tissue>
    </source>
</reference>
<feature type="chain" id="PRO_5018977995" description="non-specific serine/threonine protein kinase" evidence="18">
    <location>
        <begin position="16"/>
        <end position="910"/>
    </location>
</feature>
<dbReference type="Gene3D" id="3.30.420.10">
    <property type="entry name" value="Ribonuclease H-like superfamily/Ribonuclease H"/>
    <property type="match status" value="1"/>
</dbReference>
<keyword evidence="14" id="KW-0472">Membrane</keyword>
<keyword evidence="7" id="KW-0723">Serine/threonine-protein kinase</keyword>
<dbReference type="GO" id="GO:0003676">
    <property type="term" value="F:nucleic acid binding"/>
    <property type="evidence" value="ECO:0007669"/>
    <property type="project" value="InterPro"/>
</dbReference>
<dbReference type="Gene3D" id="1.10.510.10">
    <property type="entry name" value="Transferase(Phosphotransferase) domain 1"/>
    <property type="match status" value="1"/>
</dbReference>
<dbReference type="GO" id="GO:0005524">
    <property type="term" value="F:ATP binding"/>
    <property type="evidence" value="ECO:0007669"/>
    <property type="project" value="UniProtKB-UniRule"/>
</dbReference>
<dbReference type="InterPro" id="IPR057670">
    <property type="entry name" value="SH3_retrovirus"/>
</dbReference>
<name>A0A438FSE6_VITVI</name>
<dbReference type="GO" id="GO:0005886">
    <property type="term" value="C:plasma membrane"/>
    <property type="evidence" value="ECO:0007669"/>
    <property type="project" value="UniProtKB-SubCell"/>
</dbReference>
<evidence type="ECO:0000256" key="18">
    <source>
        <dbReference type="SAM" id="SignalP"/>
    </source>
</evidence>
<keyword evidence="9 18" id="KW-0732">Signal</keyword>
<evidence type="ECO:0000256" key="16">
    <source>
        <dbReference type="ARBA" id="ARBA00023180"/>
    </source>
</evidence>
<dbReference type="InterPro" id="IPR012337">
    <property type="entry name" value="RNaseH-like_sf"/>
</dbReference>
<dbReference type="Pfam" id="PF25597">
    <property type="entry name" value="SH3_retrovirus"/>
    <property type="match status" value="1"/>
</dbReference>
<evidence type="ECO:0000256" key="10">
    <source>
        <dbReference type="ARBA" id="ARBA00022734"/>
    </source>
</evidence>
<comment type="subcellular location">
    <subcellularLocation>
        <location evidence="1">Cell membrane</location>
    </subcellularLocation>
    <subcellularLocation>
        <location evidence="2">Membrane</location>
        <topology evidence="2">Single-pass type I membrane protein</topology>
    </subcellularLocation>
</comment>
<evidence type="ECO:0000256" key="8">
    <source>
        <dbReference type="ARBA" id="ARBA00022692"/>
    </source>
</evidence>
<dbReference type="PROSITE" id="PS50011">
    <property type="entry name" value="PROTEIN_KINASE_DOM"/>
    <property type="match status" value="1"/>
</dbReference>
<dbReference type="PROSITE" id="PS00308">
    <property type="entry name" value="LECTIN_LEGUME_ALPHA"/>
    <property type="match status" value="1"/>
</dbReference>
<dbReference type="FunFam" id="2.60.120.200:FF:000103">
    <property type="entry name" value="L-type lectin-domain containing receptor kinase IX.1"/>
    <property type="match status" value="1"/>
</dbReference>
<dbReference type="PROSITE" id="PS00307">
    <property type="entry name" value="LECTIN_LEGUME_BETA"/>
    <property type="match status" value="1"/>
</dbReference>
<dbReference type="GO" id="GO:0015074">
    <property type="term" value="P:DNA integration"/>
    <property type="evidence" value="ECO:0007669"/>
    <property type="project" value="InterPro"/>
</dbReference>
<evidence type="ECO:0000256" key="9">
    <source>
        <dbReference type="ARBA" id="ARBA00022729"/>
    </source>
</evidence>
<dbReference type="CDD" id="cd06899">
    <property type="entry name" value="lectin_legume_LecRK_Arcelin_ConA"/>
    <property type="match status" value="1"/>
</dbReference>
<dbReference type="InterPro" id="IPR019825">
    <property type="entry name" value="Lectin_legB_Mn/Ca_BS"/>
</dbReference>
<dbReference type="AlphaFoldDB" id="A0A438FSE6"/>
<evidence type="ECO:0000256" key="4">
    <source>
        <dbReference type="ARBA" id="ARBA00010217"/>
    </source>
</evidence>
<keyword evidence="21" id="KW-0418">Kinase</keyword>
<dbReference type="InterPro" id="IPR050528">
    <property type="entry name" value="L-type_Lectin-RKs"/>
</dbReference>
<evidence type="ECO:0000259" key="20">
    <source>
        <dbReference type="PROSITE" id="PS50994"/>
    </source>
</evidence>
<protein>
    <recommendedName>
        <fullName evidence="5">non-specific serine/threonine protein kinase</fullName>
        <ecNumber evidence="5">2.7.11.1</ecNumber>
    </recommendedName>
</protein>
<dbReference type="InterPro" id="IPR017441">
    <property type="entry name" value="Protein_kinase_ATP_BS"/>
</dbReference>
<dbReference type="Pfam" id="PF14244">
    <property type="entry name" value="Retrotran_gag_3"/>
    <property type="match status" value="1"/>
</dbReference>
<proteinExistence type="inferred from homology"/>
<dbReference type="FunFam" id="3.30.200.20:FF:000168">
    <property type="entry name" value="L-type lectin-domain containing receptor kinase IX.1"/>
    <property type="match status" value="1"/>
</dbReference>
<dbReference type="InterPro" id="IPR001584">
    <property type="entry name" value="Integrase_cat-core"/>
</dbReference>
<feature type="domain" description="Integrase catalytic" evidence="20">
    <location>
        <begin position="782"/>
        <end position="862"/>
    </location>
</feature>
<keyword evidence="11 17" id="KW-0547">Nucleotide-binding</keyword>
<evidence type="ECO:0000256" key="3">
    <source>
        <dbReference type="ARBA" id="ARBA00008536"/>
    </source>
</evidence>
<dbReference type="EC" id="2.7.11.1" evidence="5"/>
<dbReference type="PROSITE" id="PS50994">
    <property type="entry name" value="INTEGRASE"/>
    <property type="match status" value="1"/>
</dbReference>
<feature type="binding site" evidence="17">
    <location>
        <position position="363"/>
    </location>
    <ligand>
        <name>ATP</name>
        <dbReference type="ChEBI" id="CHEBI:30616"/>
    </ligand>
</feature>
<comment type="similarity">
    <text evidence="3">In the N-terminal section; belongs to the leguminous lectin family.</text>
</comment>
<dbReference type="GO" id="GO:0004674">
    <property type="term" value="F:protein serine/threonine kinase activity"/>
    <property type="evidence" value="ECO:0007669"/>
    <property type="project" value="UniProtKB-KW"/>
</dbReference>